<evidence type="ECO:0000256" key="1">
    <source>
        <dbReference type="SAM" id="Coils"/>
    </source>
</evidence>
<organism evidence="2 3">
    <name type="scientific">Haematococcus lacustris</name>
    <name type="common">Green alga</name>
    <name type="synonym">Haematococcus pluvialis</name>
    <dbReference type="NCBI Taxonomy" id="44745"/>
    <lineage>
        <taxon>Eukaryota</taxon>
        <taxon>Viridiplantae</taxon>
        <taxon>Chlorophyta</taxon>
        <taxon>core chlorophytes</taxon>
        <taxon>Chlorophyceae</taxon>
        <taxon>CS clade</taxon>
        <taxon>Chlamydomonadales</taxon>
        <taxon>Haematococcaceae</taxon>
        <taxon>Haematococcus</taxon>
    </lineage>
</organism>
<keyword evidence="3" id="KW-1185">Reference proteome</keyword>
<protein>
    <submittedName>
        <fullName evidence="2">Uncharacterized protein</fullName>
    </submittedName>
</protein>
<dbReference type="Proteomes" id="UP000485058">
    <property type="component" value="Unassembled WGS sequence"/>
</dbReference>
<evidence type="ECO:0000313" key="2">
    <source>
        <dbReference type="EMBL" id="GFH28512.1"/>
    </source>
</evidence>
<proteinExistence type="predicted"/>
<name>A0A6A0A7P0_HAELA</name>
<comment type="caution">
    <text evidence="2">The sequence shown here is derived from an EMBL/GenBank/DDBJ whole genome shotgun (WGS) entry which is preliminary data.</text>
</comment>
<sequence>MPGGTAEQAKAAAIREALEELAEELKDANAGVREANQQLRDVERANAGALKQLAPAKARLAASAETLREVKQLQSLGVKSPVRNKLFFGTFDVASP</sequence>
<reference evidence="2 3" key="1">
    <citation type="submission" date="2020-02" db="EMBL/GenBank/DDBJ databases">
        <title>Draft genome sequence of Haematococcus lacustris strain NIES-144.</title>
        <authorList>
            <person name="Morimoto D."/>
            <person name="Nakagawa S."/>
            <person name="Yoshida T."/>
            <person name="Sawayama S."/>
        </authorList>
    </citation>
    <scope>NUCLEOTIDE SEQUENCE [LARGE SCALE GENOMIC DNA]</scope>
    <source>
        <strain evidence="2 3">NIES-144</strain>
    </source>
</reference>
<dbReference type="EMBL" id="BLLF01003908">
    <property type="protein sequence ID" value="GFH28512.1"/>
    <property type="molecule type" value="Genomic_DNA"/>
</dbReference>
<feature type="coiled-coil region" evidence="1">
    <location>
        <begin position="8"/>
        <end position="52"/>
    </location>
</feature>
<gene>
    <name evidence="2" type="ORF">HaLaN_27016</name>
</gene>
<dbReference type="AlphaFoldDB" id="A0A6A0A7P0"/>
<keyword evidence="1" id="KW-0175">Coiled coil</keyword>
<evidence type="ECO:0000313" key="3">
    <source>
        <dbReference type="Proteomes" id="UP000485058"/>
    </source>
</evidence>
<accession>A0A6A0A7P0</accession>